<gene>
    <name evidence="6" type="ORF">PHAECO_LOCUS3721</name>
</gene>
<sequence>MAVAMASKFSEDGKYFAHISTDGKLKIWNTISNSFEQEFTPDFHLTSPCTCLHFTHSESLKYKGGSPKKKKRRNSESNSDPNIVLGTSSGLLLIYSISQANSEYTINSETSQPISCLSSVDNNVIYSGAEQNVFVWNLEKRRLTSKWKAGNEKVFSILAIPDSKHILTAANNIKLWDVDAKEVLKSFTGHSSEVIFLQYVAPKNNSDAYFISGSKGDRLLNCWSLGEQSRDKNAIASFLMEDIVQNISVNIASDGSTNIAATVRSGVVHVYKHTLNGKCGKPLKPKTTVQVVTDTGQTNDVVSPIRIMGAIYRDEETLCIGHGTDILLTFENLLISSYKKLQCLIRKDPRAPAVSKQDKDTKTITPVVNDDVHYLTSQISHTKRKNDGKIEVPMEQRLENLTLNKSESSSKVPKSDNVAQLLVQGLHSKDKNILRTALCKRDEQVVRNTVKRLPVTVFVPLVQELSSFIQGKTLSSHIGSLWLKHILQVHAGVLISNPELPEMLGSTLGSIENRLALLTPLNRLKGRLDLLLPQVSGGSTKEALDSEEPLLVYNDEESSESEEEDLKMDFHSESENEWEEESEQEEIEENNVGSDSDHSEMS</sequence>
<dbReference type="GO" id="GO:0000462">
    <property type="term" value="P:maturation of SSU-rRNA from tricistronic rRNA transcript (SSU-rRNA, 5.8S rRNA, LSU-rRNA)"/>
    <property type="evidence" value="ECO:0007669"/>
    <property type="project" value="TreeGrafter"/>
</dbReference>
<protein>
    <recommendedName>
        <fullName evidence="5">Small-subunit processome Utp12 domain-containing protein</fullName>
    </recommendedName>
</protein>
<dbReference type="Pfam" id="PF04003">
    <property type="entry name" value="Utp12"/>
    <property type="match status" value="1"/>
</dbReference>
<comment type="subcellular location">
    <subcellularLocation>
        <location evidence="1">Nucleus</location>
    </subcellularLocation>
</comment>
<keyword evidence="2" id="KW-0539">Nucleus</keyword>
<feature type="compositionally biased region" description="Acidic residues" evidence="4">
    <location>
        <begin position="554"/>
        <end position="566"/>
    </location>
</feature>
<evidence type="ECO:0000313" key="7">
    <source>
        <dbReference type="Proteomes" id="UP001153737"/>
    </source>
</evidence>
<dbReference type="GO" id="GO:0005730">
    <property type="term" value="C:nucleolus"/>
    <property type="evidence" value="ECO:0007669"/>
    <property type="project" value="TreeGrafter"/>
</dbReference>
<dbReference type="EMBL" id="OU896719">
    <property type="protein sequence ID" value="CAG9816276.1"/>
    <property type="molecule type" value="Genomic_DNA"/>
</dbReference>
<keyword evidence="7" id="KW-1185">Reference proteome</keyword>
<name>A0A9N9SBD2_PHACE</name>
<feature type="domain" description="Small-subunit processome Utp12" evidence="5">
    <location>
        <begin position="430"/>
        <end position="532"/>
    </location>
</feature>
<feature type="region of interest" description="Disordered" evidence="4">
    <location>
        <begin position="538"/>
        <end position="602"/>
    </location>
</feature>
<feature type="region of interest" description="Disordered" evidence="4">
    <location>
        <begin position="60"/>
        <end position="82"/>
    </location>
</feature>
<dbReference type="SMART" id="SM00320">
    <property type="entry name" value="WD40"/>
    <property type="match status" value="3"/>
</dbReference>
<dbReference type="Gene3D" id="2.130.10.10">
    <property type="entry name" value="YVTN repeat-like/Quinoprotein amine dehydrogenase"/>
    <property type="match status" value="1"/>
</dbReference>
<evidence type="ECO:0000256" key="1">
    <source>
        <dbReference type="ARBA" id="ARBA00004123"/>
    </source>
</evidence>
<evidence type="ECO:0000313" key="6">
    <source>
        <dbReference type="EMBL" id="CAG9816276.1"/>
    </source>
</evidence>
<evidence type="ECO:0000259" key="5">
    <source>
        <dbReference type="Pfam" id="PF04003"/>
    </source>
</evidence>
<evidence type="ECO:0000256" key="3">
    <source>
        <dbReference type="ARBA" id="ARBA00038335"/>
    </source>
</evidence>
<dbReference type="InterPro" id="IPR015943">
    <property type="entry name" value="WD40/YVTN_repeat-like_dom_sf"/>
</dbReference>
<comment type="similarity">
    <text evidence="3">Belongs to the UTP5 family.</text>
</comment>
<reference evidence="6" key="1">
    <citation type="submission" date="2022-01" db="EMBL/GenBank/DDBJ databases">
        <authorList>
            <person name="King R."/>
        </authorList>
    </citation>
    <scope>NUCLEOTIDE SEQUENCE</scope>
</reference>
<dbReference type="AlphaFoldDB" id="A0A9N9SBD2"/>
<accession>A0A9N9SBD2</accession>
<dbReference type="PANTHER" id="PTHR44267">
    <property type="entry name" value="WD REPEAT-CONTAINING PROTEIN 43"/>
    <property type="match status" value="1"/>
</dbReference>
<dbReference type="InterPro" id="IPR036322">
    <property type="entry name" value="WD40_repeat_dom_sf"/>
</dbReference>
<dbReference type="InterPro" id="IPR052414">
    <property type="entry name" value="U3_snoRNA-assoc_WDR"/>
</dbReference>
<organism evidence="6 7">
    <name type="scientific">Phaedon cochleariae</name>
    <name type="common">Mustard beetle</name>
    <dbReference type="NCBI Taxonomy" id="80249"/>
    <lineage>
        <taxon>Eukaryota</taxon>
        <taxon>Metazoa</taxon>
        <taxon>Ecdysozoa</taxon>
        <taxon>Arthropoda</taxon>
        <taxon>Hexapoda</taxon>
        <taxon>Insecta</taxon>
        <taxon>Pterygota</taxon>
        <taxon>Neoptera</taxon>
        <taxon>Endopterygota</taxon>
        <taxon>Coleoptera</taxon>
        <taxon>Polyphaga</taxon>
        <taxon>Cucujiformia</taxon>
        <taxon>Chrysomeloidea</taxon>
        <taxon>Chrysomelidae</taxon>
        <taxon>Chrysomelinae</taxon>
        <taxon>Chrysomelini</taxon>
        <taxon>Phaedon</taxon>
    </lineage>
</organism>
<dbReference type="SUPFAM" id="SSF50978">
    <property type="entry name" value="WD40 repeat-like"/>
    <property type="match status" value="1"/>
</dbReference>
<dbReference type="Pfam" id="PF19056">
    <property type="entry name" value="WD40_2"/>
    <property type="match status" value="1"/>
</dbReference>
<proteinExistence type="inferred from homology"/>
<evidence type="ECO:0000256" key="4">
    <source>
        <dbReference type="SAM" id="MobiDB-lite"/>
    </source>
</evidence>
<dbReference type="Proteomes" id="UP001153737">
    <property type="component" value="Chromosome 13"/>
</dbReference>
<dbReference type="PANTHER" id="PTHR44267:SF1">
    <property type="entry name" value="WD REPEAT-CONTAINING PROTEIN 43"/>
    <property type="match status" value="1"/>
</dbReference>
<evidence type="ECO:0000256" key="2">
    <source>
        <dbReference type="ARBA" id="ARBA00023242"/>
    </source>
</evidence>
<dbReference type="OrthoDB" id="30195at2759"/>
<feature type="compositionally biased region" description="Acidic residues" evidence="4">
    <location>
        <begin position="575"/>
        <end position="589"/>
    </location>
</feature>
<reference evidence="6" key="2">
    <citation type="submission" date="2022-10" db="EMBL/GenBank/DDBJ databases">
        <authorList>
            <consortium name="ENA_rothamsted_submissions"/>
            <consortium name="culmorum"/>
            <person name="King R."/>
        </authorList>
    </citation>
    <scope>NUCLEOTIDE SEQUENCE</scope>
</reference>
<dbReference type="InterPro" id="IPR007148">
    <property type="entry name" value="SSU_processome_Utp12"/>
</dbReference>
<dbReference type="InterPro" id="IPR001680">
    <property type="entry name" value="WD40_rpt"/>
</dbReference>